<evidence type="ECO:0000256" key="10">
    <source>
        <dbReference type="RuleBase" id="RU362071"/>
    </source>
</evidence>
<evidence type="ECO:0000256" key="5">
    <source>
        <dbReference type="ARBA" id="ARBA00022692"/>
    </source>
</evidence>
<evidence type="ECO:0000256" key="4">
    <source>
        <dbReference type="ARBA" id="ARBA00022475"/>
    </source>
</evidence>
<comment type="subcellular location">
    <subcellularLocation>
        <location evidence="10">Cell membrane</location>
        <topology evidence="10">Multi-pass membrane protein</topology>
    </subcellularLocation>
    <subcellularLocation>
        <location evidence="10">Bacterial flagellum basal body</location>
    </subcellularLocation>
</comment>
<evidence type="ECO:0000256" key="3">
    <source>
        <dbReference type="ARBA" id="ARBA00021717"/>
    </source>
</evidence>
<keyword evidence="11" id="KW-0966">Cell projection</keyword>
<feature type="transmembrane region" description="Helical" evidence="10">
    <location>
        <begin position="15"/>
        <end position="34"/>
    </location>
</feature>
<evidence type="ECO:0000256" key="2">
    <source>
        <dbReference type="ARBA" id="ARBA00009772"/>
    </source>
</evidence>
<proteinExistence type="inferred from homology"/>
<dbReference type="AlphaFoldDB" id="A0A318E4C5"/>
<reference evidence="11 12" key="1">
    <citation type="submission" date="2018-04" db="EMBL/GenBank/DDBJ databases">
        <title>Genomic Encyclopedia of Type Strains, Phase IV (KMG-IV): sequencing the most valuable type-strain genomes for metagenomic binning, comparative biology and taxonomic classification.</title>
        <authorList>
            <person name="Goeker M."/>
        </authorList>
    </citation>
    <scope>NUCLEOTIDE SEQUENCE [LARGE SCALE GENOMIC DNA]</scope>
    <source>
        <strain evidence="11 12">DSM 104150</strain>
    </source>
</reference>
<protein>
    <recommendedName>
        <fullName evidence="3 9">Flagellar biosynthetic protein FliR</fullName>
    </recommendedName>
</protein>
<dbReference type="PANTHER" id="PTHR30065">
    <property type="entry name" value="FLAGELLAR BIOSYNTHETIC PROTEIN FLIR"/>
    <property type="match status" value="1"/>
</dbReference>
<name>A0A318E4C5_9GAMM</name>
<dbReference type="PRINTS" id="PR00953">
    <property type="entry name" value="TYPE3IMRPROT"/>
</dbReference>
<keyword evidence="11" id="KW-0969">Cilium</keyword>
<keyword evidence="7 10" id="KW-0472">Membrane</keyword>
<dbReference type="Proteomes" id="UP000248330">
    <property type="component" value="Unassembled WGS sequence"/>
</dbReference>
<keyword evidence="12" id="KW-1185">Reference proteome</keyword>
<accession>A0A318E4C5</accession>
<feature type="transmembrane region" description="Helical" evidence="10">
    <location>
        <begin position="171"/>
        <end position="199"/>
    </location>
</feature>
<evidence type="ECO:0000313" key="11">
    <source>
        <dbReference type="EMBL" id="PXV66061.1"/>
    </source>
</evidence>
<dbReference type="PANTHER" id="PTHR30065:SF8">
    <property type="entry name" value="FLAGELLAR BIOSYNTHETIC PROTEIN FLIR"/>
    <property type="match status" value="1"/>
</dbReference>
<feature type="transmembrane region" description="Helical" evidence="10">
    <location>
        <begin position="211"/>
        <end position="233"/>
    </location>
</feature>
<comment type="function">
    <text evidence="1 10">Role in flagellar biosynthesis.</text>
</comment>
<organism evidence="11 12">
    <name type="scientific">Sinimarinibacterium flocculans</name>
    <dbReference type="NCBI Taxonomy" id="985250"/>
    <lineage>
        <taxon>Bacteria</taxon>
        <taxon>Pseudomonadati</taxon>
        <taxon>Pseudomonadota</taxon>
        <taxon>Gammaproteobacteria</taxon>
        <taxon>Nevskiales</taxon>
        <taxon>Nevskiaceae</taxon>
        <taxon>Sinimarinibacterium</taxon>
    </lineage>
</organism>
<dbReference type="OrthoDB" id="9797790at2"/>
<keyword evidence="5 10" id="KW-0812">Transmembrane</keyword>
<dbReference type="GO" id="GO:0009425">
    <property type="term" value="C:bacterial-type flagellum basal body"/>
    <property type="evidence" value="ECO:0007669"/>
    <property type="project" value="UniProtKB-SubCell"/>
</dbReference>
<dbReference type="Pfam" id="PF01311">
    <property type="entry name" value="Bac_export_1"/>
    <property type="match status" value="1"/>
</dbReference>
<comment type="similarity">
    <text evidence="2 10">Belongs to the FliR/MopE/SpaR family.</text>
</comment>
<dbReference type="RefSeq" id="WP_110265836.1">
    <property type="nucleotide sequence ID" value="NZ_CAKZQT010000026.1"/>
</dbReference>
<evidence type="ECO:0000256" key="6">
    <source>
        <dbReference type="ARBA" id="ARBA00022989"/>
    </source>
</evidence>
<gene>
    <name evidence="11" type="ORF">C8D93_10833</name>
</gene>
<dbReference type="EMBL" id="QICN01000008">
    <property type="protein sequence ID" value="PXV66061.1"/>
    <property type="molecule type" value="Genomic_DNA"/>
</dbReference>
<dbReference type="InterPro" id="IPR006303">
    <property type="entry name" value="FliR"/>
</dbReference>
<evidence type="ECO:0000256" key="8">
    <source>
        <dbReference type="ARBA" id="ARBA00023143"/>
    </source>
</evidence>
<sequence length="257" mass="27001">MTLTDTQLLAWVQQFVWPLIRISALFMIAPVLGARAVSPRIRLLLALLITVVVAPLLPAPPVTALLSADWFSTLLQQLLIGLVAGFVLLLVFEAVVMGGELIAFGMGLGFAQLADPLRGASTPVIGQFLTVMATLLFLALGGHLILIEMIVRSFATLPVGSAGLGIDQMGTLLRFAGIVFSGGLQLALPLVIALLTVNLAMGVVSRSAPTLNLFAVGFPVTLVAGLMLIRAGLPALQEGIVQLLDEAWVLLGALLRL</sequence>
<comment type="caution">
    <text evidence="11">The sequence shown here is derived from an EMBL/GenBank/DDBJ whole genome shotgun (WGS) entry which is preliminary data.</text>
</comment>
<dbReference type="GO" id="GO:0005886">
    <property type="term" value="C:plasma membrane"/>
    <property type="evidence" value="ECO:0007669"/>
    <property type="project" value="UniProtKB-SubCell"/>
</dbReference>
<keyword evidence="8 10" id="KW-0975">Bacterial flagellum</keyword>
<feature type="transmembrane region" description="Helical" evidence="10">
    <location>
        <begin position="78"/>
        <end position="103"/>
    </location>
</feature>
<keyword evidence="6 10" id="KW-1133">Transmembrane helix</keyword>
<keyword evidence="11" id="KW-0282">Flagellum</keyword>
<feature type="transmembrane region" description="Helical" evidence="10">
    <location>
        <begin position="124"/>
        <end position="151"/>
    </location>
</feature>
<keyword evidence="4 10" id="KW-1003">Cell membrane</keyword>
<evidence type="ECO:0000256" key="1">
    <source>
        <dbReference type="ARBA" id="ARBA00002578"/>
    </source>
</evidence>
<dbReference type="NCBIfam" id="TIGR01400">
    <property type="entry name" value="fliR"/>
    <property type="match status" value="1"/>
</dbReference>
<evidence type="ECO:0000256" key="9">
    <source>
        <dbReference type="NCBIfam" id="TIGR01400"/>
    </source>
</evidence>
<evidence type="ECO:0000313" key="12">
    <source>
        <dbReference type="Proteomes" id="UP000248330"/>
    </source>
</evidence>
<dbReference type="InterPro" id="IPR002010">
    <property type="entry name" value="T3SS_IM_R"/>
</dbReference>
<dbReference type="GO" id="GO:0006605">
    <property type="term" value="P:protein targeting"/>
    <property type="evidence" value="ECO:0007669"/>
    <property type="project" value="UniProtKB-UniRule"/>
</dbReference>
<evidence type="ECO:0000256" key="7">
    <source>
        <dbReference type="ARBA" id="ARBA00023136"/>
    </source>
</evidence>
<feature type="transmembrane region" description="Helical" evidence="10">
    <location>
        <begin position="41"/>
        <end position="58"/>
    </location>
</feature>
<dbReference type="GO" id="GO:0044780">
    <property type="term" value="P:bacterial-type flagellum assembly"/>
    <property type="evidence" value="ECO:0007669"/>
    <property type="project" value="UniProtKB-UniRule"/>
</dbReference>